<keyword evidence="1" id="KW-1133">Transmembrane helix</keyword>
<comment type="caution">
    <text evidence="2">The sequence shown here is derived from an EMBL/GenBank/DDBJ whole genome shotgun (WGS) entry which is preliminary data.</text>
</comment>
<sequence length="71" mass="7670">MGIYEGRPDLKLFTAAALILGNSTAVYMADLSSRLPEAGAGAGVAAIAAMFLNIYFLSSLRQKEDRFVREE</sequence>
<dbReference type="AlphaFoldDB" id="A0A0G1XRY4"/>
<dbReference type="Proteomes" id="UP000034694">
    <property type="component" value="Unassembled WGS sequence"/>
</dbReference>
<gene>
    <name evidence="2" type="ORF">UY28_C0027G0013</name>
</gene>
<organism evidence="2 3">
    <name type="scientific">Candidatus Amesbacteria bacterium GW2011_GWB1_48_13</name>
    <dbReference type="NCBI Taxonomy" id="1618362"/>
    <lineage>
        <taxon>Bacteria</taxon>
        <taxon>Candidatus Amesiibacteriota</taxon>
    </lineage>
</organism>
<reference evidence="2 3" key="1">
    <citation type="journal article" date="2015" name="Nature">
        <title>rRNA introns, odd ribosomes, and small enigmatic genomes across a large radiation of phyla.</title>
        <authorList>
            <person name="Brown C.T."/>
            <person name="Hug L.A."/>
            <person name="Thomas B.C."/>
            <person name="Sharon I."/>
            <person name="Castelle C.J."/>
            <person name="Singh A."/>
            <person name="Wilkins M.J."/>
            <person name="Williams K.H."/>
            <person name="Banfield J.F."/>
        </authorList>
    </citation>
    <scope>NUCLEOTIDE SEQUENCE [LARGE SCALE GENOMIC DNA]</scope>
</reference>
<keyword evidence="1" id="KW-0812">Transmembrane</keyword>
<name>A0A0G1XRY4_9BACT</name>
<evidence type="ECO:0000313" key="2">
    <source>
        <dbReference type="EMBL" id="KKU97085.1"/>
    </source>
</evidence>
<evidence type="ECO:0000313" key="3">
    <source>
        <dbReference type="Proteomes" id="UP000034694"/>
    </source>
</evidence>
<feature type="transmembrane region" description="Helical" evidence="1">
    <location>
        <begin position="38"/>
        <end position="57"/>
    </location>
</feature>
<evidence type="ECO:0000256" key="1">
    <source>
        <dbReference type="SAM" id="Phobius"/>
    </source>
</evidence>
<proteinExistence type="predicted"/>
<keyword evidence="1" id="KW-0472">Membrane</keyword>
<dbReference type="EMBL" id="LCPK01000027">
    <property type="protein sequence ID" value="KKU97085.1"/>
    <property type="molecule type" value="Genomic_DNA"/>
</dbReference>
<protein>
    <submittedName>
        <fullName evidence="2">Uncharacterized protein</fullName>
    </submittedName>
</protein>
<accession>A0A0G1XRY4</accession>